<dbReference type="Proteomes" id="UP000235347">
    <property type="component" value="Unassembled WGS sequence"/>
</dbReference>
<dbReference type="InterPro" id="IPR010982">
    <property type="entry name" value="Lambda_DNA-bd_dom_sf"/>
</dbReference>
<dbReference type="RefSeq" id="WP_102609273.1">
    <property type="nucleotide sequence ID" value="NZ_CADIKD010000008.1"/>
</dbReference>
<dbReference type="AlphaFoldDB" id="A0A2N7W9U5"/>
<sequence>MASSATRRTTPPSQSPSQSPSQPQAVSGAPSSISAPPRVGEQIQRLRTERKLTLDDLSRAAGVSKSMLSEIERDKANPTIAVAWRLTNALGVSLDQLFAAQRAPETIAVSGPHDIPTLDGHDAKYQLRVWGPIELAGKFEWYELTLQPGGALVSNAHEPGTREHLTVLAGSIEIEADSEVRRLKPADTARYQADVPHAIRNAGKNEAKALLVVIHG</sequence>
<feature type="domain" description="HTH cro/C1-type" evidence="3">
    <location>
        <begin position="43"/>
        <end position="97"/>
    </location>
</feature>
<dbReference type="Pfam" id="PF01381">
    <property type="entry name" value="HTH_3"/>
    <property type="match status" value="1"/>
</dbReference>
<name>A0A2N7W9U5_9BURK</name>
<dbReference type="InterPro" id="IPR001387">
    <property type="entry name" value="Cro/C1-type_HTH"/>
</dbReference>
<dbReference type="Pfam" id="PF07883">
    <property type="entry name" value="Cupin_2"/>
    <property type="match status" value="1"/>
</dbReference>
<gene>
    <name evidence="4" type="ORF">C0Z19_08090</name>
</gene>
<dbReference type="SUPFAM" id="SSF51182">
    <property type="entry name" value="RmlC-like cupins"/>
    <property type="match status" value="1"/>
</dbReference>
<dbReference type="SMART" id="SM00530">
    <property type="entry name" value="HTH_XRE"/>
    <property type="match status" value="1"/>
</dbReference>
<dbReference type="PANTHER" id="PTHR46797:SF1">
    <property type="entry name" value="METHYLPHOSPHONATE SYNTHASE"/>
    <property type="match status" value="1"/>
</dbReference>
<proteinExistence type="predicted"/>
<accession>A0A2N7W9U5</accession>
<reference evidence="4 5" key="1">
    <citation type="submission" date="2018-01" db="EMBL/GenBank/DDBJ databases">
        <title>Whole genome analyses suggest that Burkholderia sensu lato contains two further novel genera in the rhizoxinica-symbiotica group Mycetohabitans gen. nov., and Trinickia gen. nov.: implications for the evolution of diazotrophy and nodulation in the Burkholderiaceae.</title>
        <authorList>
            <person name="Estrada-de los Santos P."/>
            <person name="Palmer M."/>
            <person name="Chavez-Ramirez B."/>
            <person name="Beukes C."/>
            <person name="Steenkamp E.T."/>
            <person name="Hirsch A.M."/>
            <person name="Manyaka P."/>
            <person name="Maluk M."/>
            <person name="Lafos M."/>
            <person name="Crook M."/>
            <person name="Gross E."/>
            <person name="Simon M.F."/>
            <person name="Bueno dos Reis Junior F."/>
            <person name="Poole P.S."/>
            <person name="Venter S.N."/>
            <person name="James E.K."/>
        </authorList>
    </citation>
    <scope>NUCLEOTIDE SEQUENCE [LARGE SCALE GENOMIC DNA]</scope>
    <source>
        <strain evidence="4 5">GP25-8</strain>
    </source>
</reference>
<dbReference type="Gene3D" id="1.10.260.40">
    <property type="entry name" value="lambda repressor-like DNA-binding domains"/>
    <property type="match status" value="1"/>
</dbReference>
<feature type="compositionally biased region" description="Low complexity" evidence="2">
    <location>
        <begin position="1"/>
        <end position="32"/>
    </location>
</feature>
<dbReference type="PROSITE" id="PS50943">
    <property type="entry name" value="HTH_CROC1"/>
    <property type="match status" value="1"/>
</dbReference>
<feature type="region of interest" description="Disordered" evidence="2">
    <location>
        <begin position="1"/>
        <end position="42"/>
    </location>
</feature>
<dbReference type="GO" id="GO:0003677">
    <property type="term" value="F:DNA binding"/>
    <property type="evidence" value="ECO:0007669"/>
    <property type="project" value="UniProtKB-KW"/>
</dbReference>
<dbReference type="SUPFAM" id="SSF47413">
    <property type="entry name" value="lambda repressor-like DNA-binding domains"/>
    <property type="match status" value="1"/>
</dbReference>
<keyword evidence="1 4" id="KW-0238">DNA-binding</keyword>
<dbReference type="Gene3D" id="2.60.120.10">
    <property type="entry name" value="Jelly Rolls"/>
    <property type="match status" value="1"/>
</dbReference>
<dbReference type="InterPro" id="IPR013096">
    <property type="entry name" value="Cupin_2"/>
</dbReference>
<protein>
    <submittedName>
        <fullName evidence="4">DNA-binding protein</fullName>
    </submittedName>
</protein>
<dbReference type="CDD" id="cd02209">
    <property type="entry name" value="cupin_XRE_C"/>
    <property type="match status" value="1"/>
</dbReference>
<dbReference type="InterPro" id="IPR011051">
    <property type="entry name" value="RmlC_Cupin_sf"/>
</dbReference>
<dbReference type="InterPro" id="IPR014710">
    <property type="entry name" value="RmlC-like_jellyroll"/>
</dbReference>
<dbReference type="CDD" id="cd00093">
    <property type="entry name" value="HTH_XRE"/>
    <property type="match status" value="1"/>
</dbReference>
<evidence type="ECO:0000259" key="3">
    <source>
        <dbReference type="PROSITE" id="PS50943"/>
    </source>
</evidence>
<dbReference type="GO" id="GO:0003700">
    <property type="term" value="F:DNA-binding transcription factor activity"/>
    <property type="evidence" value="ECO:0007669"/>
    <property type="project" value="TreeGrafter"/>
</dbReference>
<keyword evidence="5" id="KW-1185">Reference proteome</keyword>
<dbReference type="InterPro" id="IPR050807">
    <property type="entry name" value="TransReg_Diox_bact_type"/>
</dbReference>
<dbReference type="EMBL" id="PNYB01000005">
    <property type="protein sequence ID" value="PMS26178.1"/>
    <property type="molecule type" value="Genomic_DNA"/>
</dbReference>
<organism evidence="4 5">
    <name type="scientific">Trinickia soli</name>
    <dbReference type="NCBI Taxonomy" id="380675"/>
    <lineage>
        <taxon>Bacteria</taxon>
        <taxon>Pseudomonadati</taxon>
        <taxon>Pseudomonadota</taxon>
        <taxon>Betaproteobacteria</taxon>
        <taxon>Burkholderiales</taxon>
        <taxon>Burkholderiaceae</taxon>
        <taxon>Trinickia</taxon>
    </lineage>
</organism>
<dbReference type="PANTHER" id="PTHR46797">
    <property type="entry name" value="HTH-TYPE TRANSCRIPTIONAL REGULATOR"/>
    <property type="match status" value="1"/>
</dbReference>
<comment type="caution">
    <text evidence="4">The sequence shown here is derived from an EMBL/GenBank/DDBJ whole genome shotgun (WGS) entry which is preliminary data.</text>
</comment>
<dbReference type="GO" id="GO:0005829">
    <property type="term" value="C:cytosol"/>
    <property type="evidence" value="ECO:0007669"/>
    <property type="project" value="TreeGrafter"/>
</dbReference>
<evidence type="ECO:0000256" key="2">
    <source>
        <dbReference type="SAM" id="MobiDB-lite"/>
    </source>
</evidence>
<evidence type="ECO:0000256" key="1">
    <source>
        <dbReference type="ARBA" id="ARBA00023125"/>
    </source>
</evidence>
<evidence type="ECO:0000313" key="4">
    <source>
        <dbReference type="EMBL" id="PMS26178.1"/>
    </source>
</evidence>
<evidence type="ECO:0000313" key="5">
    <source>
        <dbReference type="Proteomes" id="UP000235347"/>
    </source>
</evidence>